<dbReference type="Pfam" id="PF00855">
    <property type="entry name" value="PWWP"/>
    <property type="match status" value="1"/>
</dbReference>
<dbReference type="AlphaFoldDB" id="A0A8J5HR68"/>
<dbReference type="SMART" id="SM00293">
    <property type="entry name" value="PWWP"/>
    <property type="match status" value="1"/>
</dbReference>
<name>A0A8J5HR68_ZINOF</name>
<dbReference type="EMBL" id="JACMSC010000002">
    <property type="protein sequence ID" value="KAG6531848.1"/>
    <property type="molecule type" value="Genomic_DNA"/>
</dbReference>
<feature type="region of interest" description="Disordered" evidence="1">
    <location>
        <begin position="442"/>
        <end position="517"/>
    </location>
</feature>
<dbReference type="PANTHER" id="PTHR10688">
    <property type="entry name" value="PWWP DOMAIN-CONTAINING PROTEIN"/>
    <property type="match status" value="1"/>
</dbReference>
<feature type="region of interest" description="Disordered" evidence="1">
    <location>
        <begin position="896"/>
        <end position="960"/>
    </location>
</feature>
<accession>A0A8J5HR68</accession>
<reference evidence="3 4" key="1">
    <citation type="submission" date="2020-08" db="EMBL/GenBank/DDBJ databases">
        <title>Plant Genome Project.</title>
        <authorList>
            <person name="Zhang R.-G."/>
        </authorList>
    </citation>
    <scope>NUCLEOTIDE SEQUENCE [LARGE SCALE GENOMIC DNA]</scope>
    <source>
        <tissue evidence="3">Rhizome</tissue>
    </source>
</reference>
<dbReference type="Proteomes" id="UP000734854">
    <property type="component" value="Unassembled WGS sequence"/>
</dbReference>
<organism evidence="3 4">
    <name type="scientific">Zingiber officinale</name>
    <name type="common">Ginger</name>
    <name type="synonym">Amomum zingiber</name>
    <dbReference type="NCBI Taxonomy" id="94328"/>
    <lineage>
        <taxon>Eukaryota</taxon>
        <taxon>Viridiplantae</taxon>
        <taxon>Streptophyta</taxon>
        <taxon>Embryophyta</taxon>
        <taxon>Tracheophyta</taxon>
        <taxon>Spermatophyta</taxon>
        <taxon>Magnoliopsida</taxon>
        <taxon>Liliopsida</taxon>
        <taxon>Zingiberales</taxon>
        <taxon>Zingiberaceae</taxon>
        <taxon>Zingiber</taxon>
    </lineage>
</organism>
<evidence type="ECO:0000256" key="1">
    <source>
        <dbReference type="SAM" id="MobiDB-lite"/>
    </source>
</evidence>
<feature type="compositionally biased region" description="Basic and acidic residues" evidence="1">
    <location>
        <begin position="576"/>
        <end position="587"/>
    </location>
</feature>
<protein>
    <recommendedName>
        <fullName evidence="2">PWWP domain-containing protein</fullName>
    </recommendedName>
</protein>
<comment type="caution">
    <text evidence="3">The sequence shown here is derived from an EMBL/GenBank/DDBJ whole genome shotgun (WGS) entry which is preliminary data.</text>
</comment>
<feature type="domain" description="PWWP" evidence="2">
    <location>
        <begin position="152"/>
        <end position="213"/>
    </location>
</feature>
<dbReference type="PANTHER" id="PTHR10688:SF5">
    <property type="entry name" value="PWWP DOMAIN-CONTAINING PROTEIN 1-RELATED"/>
    <property type="match status" value="1"/>
</dbReference>
<evidence type="ECO:0000313" key="3">
    <source>
        <dbReference type="EMBL" id="KAG6531848.1"/>
    </source>
</evidence>
<dbReference type="InterPro" id="IPR000313">
    <property type="entry name" value="PWWP_dom"/>
</dbReference>
<sequence>MASIVNVVKINSGLANRYFIAGNAREGPVAGHEETANGHGFGHRFGESRVFMELDSLELNEVADGVVLEREEAGLSGSPMDVHGSEVVIGPGINSESHTVGSFSSSVDALAEFSVAESKVWEYDNLSDAAGSSDGVRDLHGIVGNWKNRFEVGDMVWGKVKSHPWWPGQIFSEAFALSSVRRTKRDGHLLVAFFGDSSYGWFDPSELIPFDPHYEEKSKQTTLRPFVNAVEEATDERSRREALALTCYCRNKFNFRPARVLSYFHVDVPGFERGGIYSSKQIEEARNKFVPDQVLSYVKQMAACPLADDLSAINLVKKMEMLVAYRRAVFEEFDETYAQAFGVKPVGSSSLTRAVSDHPEKFSPRAPLSGQLVIPEHRRHPRRSSHALLPHKLSSAKDKYVLKRRDPQLLFSGATLTGSSKLTPLDFPSPIQPFSSFHNIFPIAPQPLPPRPTTAGQDASASGDYVLQKRPPADFADDKPPRQVSPAPLAKVQVSEQKPSPSAVDVPVATAPRTDPPVLGAVADAKDGAALARPSDAWKPGGVVVSGGIPTKKKIKKRPREDGGVSILDAAGEIMQKKKESKERSNDGKSASAFVSVGPEQPKLAEPFPSAPRLPQVSDLVGDLRELALDPYYGSDRDVPAAVLHAFLKFRSLVYKKSFVLPSPAEAETAKVQPAKPPRLLPEAIAESSKIAPAKPAKVGKVPPVVTKPPKPGFRSNDPSIAGRKRTASDRLEEMNMKKQKKMDMVKTLVGEKKAVISQKGPVGQKEAGTSSTVVAASLSTTSPPAASAKPCNAKAAEPVKNPELRLSSPTALVMKFPPQTTLPSIATLKARFARFGPLELSSFRVYWQSYTCKVVYKFKPDAEAALQYARENKMFGQLKVYFHLRDSDTQAPEPFAEAGWQTQESRPAEGAQLGPGNSASSRITSSRPLINPNQKPSGRLKSILKKPGEDAAPSSGREAARVKFMLDNVNGKPERLPSPPPELVISKTTEPPTILPPPPLPSRPLFRTIDTASFPPPPPLAAPLQRLATNRVVPPPPFSHGSAEGRTIVNKDLAKQMVSLMVRCNEIVNSAKSLPGYSPYRPL</sequence>
<keyword evidence="4" id="KW-1185">Reference proteome</keyword>
<dbReference type="Gene3D" id="2.30.30.140">
    <property type="match status" value="1"/>
</dbReference>
<dbReference type="InterPro" id="IPR052657">
    <property type="entry name" value="PDP_family_Arabidopsis"/>
</dbReference>
<dbReference type="SUPFAM" id="SSF63748">
    <property type="entry name" value="Tudor/PWWP/MBT"/>
    <property type="match status" value="1"/>
</dbReference>
<evidence type="ECO:0000259" key="2">
    <source>
        <dbReference type="PROSITE" id="PS50812"/>
    </source>
</evidence>
<feature type="compositionally biased region" description="Low complexity" evidence="1">
    <location>
        <begin position="696"/>
        <end position="705"/>
    </location>
</feature>
<feature type="compositionally biased region" description="Polar residues" evidence="1">
    <location>
        <begin position="916"/>
        <end position="937"/>
    </location>
</feature>
<proteinExistence type="predicted"/>
<evidence type="ECO:0000313" key="4">
    <source>
        <dbReference type="Proteomes" id="UP000734854"/>
    </source>
</evidence>
<dbReference type="CDD" id="cd05162">
    <property type="entry name" value="PWWP"/>
    <property type="match status" value="1"/>
</dbReference>
<gene>
    <name evidence="3" type="ORF">ZIOFF_005675</name>
</gene>
<feature type="region of interest" description="Disordered" evidence="1">
    <location>
        <begin position="576"/>
        <end position="612"/>
    </location>
</feature>
<dbReference type="PROSITE" id="PS50812">
    <property type="entry name" value="PWWP"/>
    <property type="match status" value="1"/>
</dbReference>
<feature type="region of interest" description="Disordered" evidence="1">
    <location>
        <begin position="696"/>
        <end position="728"/>
    </location>
</feature>